<feature type="signal peptide" evidence="2">
    <location>
        <begin position="1"/>
        <end position="18"/>
    </location>
</feature>
<dbReference type="AlphaFoldDB" id="A0A8H4QBN1"/>
<evidence type="ECO:0000313" key="4">
    <source>
        <dbReference type="Proteomes" id="UP000562929"/>
    </source>
</evidence>
<gene>
    <name evidence="3" type="ORF">GQ602_000179</name>
</gene>
<keyword evidence="2" id="KW-0732">Signal</keyword>
<organism evidence="3 4">
    <name type="scientific">Ophiocordyceps camponoti-floridani</name>
    <dbReference type="NCBI Taxonomy" id="2030778"/>
    <lineage>
        <taxon>Eukaryota</taxon>
        <taxon>Fungi</taxon>
        <taxon>Dikarya</taxon>
        <taxon>Ascomycota</taxon>
        <taxon>Pezizomycotina</taxon>
        <taxon>Sordariomycetes</taxon>
        <taxon>Hypocreomycetidae</taxon>
        <taxon>Hypocreales</taxon>
        <taxon>Ophiocordycipitaceae</taxon>
        <taxon>Ophiocordyceps</taxon>
    </lineage>
</organism>
<reference evidence="3 4" key="1">
    <citation type="journal article" date="2020" name="G3 (Bethesda)">
        <title>Genetic Underpinnings of Host Manipulation by Ophiocordyceps as Revealed by Comparative Transcriptomics.</title>
        <authorList>
            <person name="Will I."/>
            <person name="Das B."/>
            <person name="Trinh T."/>
            <person name="Brachmann A."/>
            <person name="Ohm R.A."/>
            <person name="de Bekker C."/>
        </authorList>
    </citation>
    <scope>NUCLEOTIDE SEQUENCE [LARGE SCALE GENOMIC DNA]</scope>
    <source>
        <strain evidence="3 4">EC05</strain>
    </source>
</reference>
<keyword evidence="4" id="KW-1185">Reference proteome</keyword>
<evidence type="ECO:0000313" key="3">
    <source>
        <dbReference type="EMBL" id="KAF4594566.1"/>
    </source>
</evidence>
<feature type="chain" id="PRO_5034117236" description="Invertebrate defensins family profile domain-containing protein" evidence="2">
    <location>
        <begin position="19"/>
        <end position="68"/>
    </location>
</feature>
<dbReference type="Proteomes" id="UP000562929">
    <property type="component" value="Unassembled WGS sequence"/>
</dbReference>
<comment type="caution">
    <text evidence="3">The sequence shown here is derived from an EMBL/GenBank/DDBJ whole genome shotgun (WGS) entry which is preliminary data.</text>
</comment>
<dbReference type="InterPro" id="IPR036574">
    <property type="entry name" value="Scorpion_toxin-like_sf"/>
</dbReference>
<evidence type="ECO:0000256" key="2">
    <source>
        <dbReference type="SAM" id="SignalP"/>
    </source>
</evidence>
<accession>A0A8H4QBN1</accession>
<sequence length="68" mass="7160">MKAPSLLTLTLLLSPAAARWILDKRSSCQACAVGNFNAADACCSLSCAAQHKNKHGGHCNENKVCVCN</sequence>
<proteinExistence type="inferred from homology"/>
<evidence type="ECO:0000256" key="1">
    <source>
        <dbReference type="ARBA" id="ARBA00007085"/>
    </source>
</evidence>
<name>A0A8H4QBN1_9HYPO</name>
<comment type="similarity">
    <text evidence="1">Belongs to the invertebrate defensin family.</text>
</comment>
<dbReference type="EMBL" id="JAACLJ010000001">
    <property type="protein sequence ID" value="KAF4594566.1"/>
    <property type="molecule type" value="Genomic_DNA"/>
</dbReference>
<dbReference type="Gene3D" id="3.30.30.10">
    <property type="entry name" value="Knottin, scorpion toxin-like"/>
    <property type="match status" value="1"/>
</dbReference>
<protein>
    <recommendedName>
        <fullName evidence="5">Invertebrate defensins family profile domain-containing protein</fullName>
    </recommendedName>
</protein>
<evidence type="ECO:0008006" key="5">
    <source>
        <dbReference type="Google" id="ProtNLM"/>
    </source>
</evidence>